<dbReference type="Proteomes" id="UP000295783">
    <property type="component" value="Unassembled WGS sequence"/>
</dbReference>
<evidence type="ECO:0008006" key="3">
    <source>
        <dbReference type="Google" id="ProtNLM"/>
    </source>
</evidence>
<proteinExistence type="predicted"/>
<dbReference type="RefSeq" id="WP_133615286.1">
    <property type="nucleotide sequence ID" value="NZ_SNYW01000014.1"/>
</dbReference>
<gene>
    <name evidence="1" type="ORF">A8950_3865</name>
</gene>
<sequence>MARVVINSGTYKKIEFGPSSLTRMGDEAGEGEIAAMYASQSMDSPVRCFFSLACSNVLKRVRVCVLGGLGLLSLSSDATAECLLEFSLPIHVAECIGNETSCDPEPELVALSKDGNLEAKYYLAGLIERQIREGKVEQTLWNDVLELYKDAADGGFVLAQRDFGLILYRAERFDSALGYLLEAASCGVRGAAPMALSDMYRLGLGVPIDERKSACWAEFAARIPSDADLRC</sequence>
<dbReference type="SUPFAM" id="SSF81901">
    <property type="entry name" value="HCP-like"/>
    <property type="match status" value="1"/>
</dbReference>
<protein>
    <recommendedName>
        <fullName evidence="3">Sel1 repeat-containing protein</fullName>
    </recommendedName>
</protein>
<name>A0A4R6WGZ8_9PROT</name>
<reference evidence="1 2" key="1">
    <citation type="submission" date="2019-03" db="EMBL/GenBank/DDBJ databases">
        <title>Genomic Encyclopedia of Type Strains, Phase III (KMG-III): the genomes of soil and plant-associated and newly described type strains.</title>
        <authorList>
            <person name="Whitman W."/>
        </authorList>
    </citation>
    <scope>NUCLEOTIDE SEQUENCE [LARGE SCALE GENOMIC DNA]</scope>
    <source>
        <strain evidence="1 2">CGMCC 1.7660</strain>
    </source>
</reference>
<dbReference type="InterPro" id="IPR011990">
    <property type="entry name" value="TPR-like_helical_dom_sf"/>
</dbReference>
<dbReference type="EMBL" id="SNYW01000014">
    <property type="protein sequence ID" value="TDQ77710.1"/>
    <property type="molecule type" value="Genomic_DNA"/>
</dbReference>
<comment type="caution">
    <text evidence="1">The sequence shown here is derived from an EMBL/GenBank/DDBJ whole genome shotgun (WGS) entry which is preliminary data.</text>
</comment>
<dbReference type="OrthoDB" id="112232at2"/>
<keyword evidence="2" id="KW-1185">Reference proteome</keyword>
<evidence type="ECO:0000313" key="2">
    <source>
        <dbReference type="Proteomes" id="UP000295783"/>
    </source>
</evidence>
<accession>A0A4R6WGZ8</accession>
<dbReference type="AlphaFoldDB" id="A0A4R6WGZ8"/>
<evidence type="ECO:0000313" key="1">
    <source>
        <dbReference type="EMBL" id="TDQ77710.1"/>
    </source>
</evidence>
<organism evidence="1 2">
    <name type="scientific">Dongia mobilis</name>
    <dbReference type="NCBI Taxonomy" id="578943"/>
    <lineage>
        <taxon>Bacteria</taxon>
        <taxon>Pseudomonadati</taxon>
        <taxon>Pseudomonadota</taxon>
        <taxon>Alphaproteobacteria</taxon>
        <taxon>Rhodospirillales</taxon>
        <taxon>Dongiaceae</taxon>
        <taxon>Dongia</taxon>
    </lineage>
</organism>
<dbReference type="Gene3D" id="1.25.40.10">
    <property type="entry name" value="Tetratricopeptide repeat domain"/>
    <property type="match status" value="1"/>
</dbReference>